<dbReference type="RefSeq" id="WP_060469799.1">
    <property type="nucleotide sequence ID" value="NZ_AP025514.1"/>
</dbReference>
<dbReference type="OrthoDB" id="6293215at2"/>
<protein>
    <submittedName>
        <fullName evidence="2">Uncharacterized protein</fullName>
    </submittedName>
</protein>
<feature type="transmembrane region" description="Helical" evidence="1">
    <location>
        <begin position="32"/>
        <end position="50"/>
    </location>
</feature>
<proteinExistence type="predicted"/>
<keyword evidence="1" id="KW-1133">Transmembrane helix</keyword>
<dbReference type="AlphaFoldDB" id="A0A109D4U0"/>
<organism evidence="2 3">
    <name type="scientific">Vibrio toranzoniae</name>
    <dbReference type="NCBI Taxonomy" id="1194427"/>
    <lineage>
        <taxon>Bacteria</taxon>
        <taxon>Pseudomonadati</taxon>
        <taxon>Pseudomonadota</taxon>
        <taxon>Gammaproteobacteria</taxon>
        <taxon>Vibrionales</taxon>
        <taxon>Vibrionaceae</taxon>
        <taxon>Vibrio</taxon>
    </lineage>
</organism>
<feature type="transmembrane region" description="Helical" evidence="1">
    <location>
        <begin position="77"/>
        <end position="94"/>
    </location>
</feature>
<dbReference type="Proteomes" id="UP000057389">
    <property type="component" value="Unassembled WGS sequence"/>
</dbReference>
<evidence type="ECO:0000313" key="3">
    <source>
        <dbReference type="Proteomes" id="UP000057389"/>
    </source>
</evidence>
<sequence>MKLNNVKLILYFSIYASASWLCVVVENSLFNGLEIVLSIALVGLLIGFCIHQRKDPLKIYTQFEDDRKFFRRQRPDLYAACCLIIIGVLCLYTAKGESFETEVTVVDKYKSLFSRTPAYVLQLQDNSLGTLRRRVSKAEWLKEQQSGLVSLKVRQNILGFHLVTEHRILSK</sequence>
<evidence type="ECO:0000256" key="1">
    <source>
        <dbReference type="SAM" id="Phobius"/>
    </source>
</evidence>
<evidence type="ECO:0000313" key="2">
    <source>
        <dbReference type="EMBL" id="KWT98936.1"/>
    </source>
</evidence>
<gene>
    <name evidence="2" type="ORF">APQ14_19565</name>
</gene>
<name>A0A109D4U0_9VIBR</name>
<comment type="caution">
    <text evidence="2">The sequence shown here is derived from an EMBL/GenBank/DDBJ whole genome shotgun (WGS) entry which is preliminary data.</text>
</comment>
<keyword evidence="1" id="KW-0812">Transmembrane</keyword>
<accession>A0A109D4U0</accession>
<dbReference type="GeneID" id="300178731"/>
<reference evidence="2 3" key="1">
    <citation type="submission" date="2015-11" db="EMBL/GenBank/DDBJ databases">
        <title>Draft WGS of Vibrio toranzoniae.</title>
        <authorList>
            <person name="Lasa A."/>
            <person name="Romalde J.L."/>
        </authorList>
    </citation>
    <scope>NUCLEOTIDE SEQUENCE [LARGE SCALE GENOMIC DNA]</scope>
    <source>
        <strain evidence="2 3">Vb 10.8</strain>
    </source>
</reference>
<dbReference type="EMBL" id="LMXU01000046">
    <property type="protein sequence ID" value="KWT98936.1"/>
    <property type="molecule type" value="Genomic_DNA"/>
</dbReference>
<keyword evidence="1" id="KW-0472">Membrane</keyword>
<feature type="transmembrane region" description="Helical" evidence="1">
    <location>
        <begin position="9"/>
        <end position="26"/>
    </location>
</feature>
<keyword evidence="3" id="KW-1185">Reference proteome</keyword>